<dbReference type="InterPro" id="IPR036388">
    <property type="entry name" value="WH-like_DNA-bd_sf"/>
</dbReference>
<dbReference type="Pfam" id="PF00196">
    <property type="entry name" value="GerE"/>
    <property type="match status" value="1"/>
</dbReference>
<keyword evidence="3" id="KW-1185">Reference proteome</keyword>
<dbReference type="Proteomes" id="UP001500596">
    <property type="component" value="Unassembled WGS sequence"/>
</dbReference>
<proteinExistence type="predicted"/>
<accession>A0ABN2FWB9</accession>
<sequence length="689" mass="73809">MPAAIDAAGDVRFRGKGTAMLRSMVERPLNEVLVGRDGFVALIATAGAGKTTLLRQWEAADSRPFIRLAAADASDAVAIVTGATGPVVVVLDDVHRHPDGGAFVVRSLAELTLQPGIAVVVSGRAVDRRALTAMRLRPDLVDLSDADLALDERAAREVLGGHVGEEELRRVLRRTRGWAAGLQLARVALGRRSGDEDPEFTGADRVVRDYLQSEVLDDLGDELTGFLLHCAPFDELSGPLCDAVRGSSDSQELLERLEREHLFVSALDREGRRFGWLPLAREALAAELDRRDPTEAKRLRTVGADWLAAHGDARTALALRLANGDREQALHLLSEVVLPMFYAGQLEEIVGIIHAIGPDIAITHGYLATMFAYAGMMTGDEVCARRWTKAAGDFYQVHSFGDGDEQVAFLALRAHLCADGVQRMRRDAEAARVRVKESSPWRAPVLMMSGIAAGLCGDARAAHRLLEEAAHVSAELRATPALMLALSERLELHSGRVSADAIAHAVDAAEGGPFTHYPHAALGYALRAEAAAIAGDKDAAHRDLLRAHGYRAALGRELPWLAVQVRLRIARATASLGDPAGARLVLAEAEEILAGLAETGILKKQAADLAAALRPLGGADAVGASLLTSAELRLLPLLPSHLSFEEIGDRLHLSRNTIKTQARSVYRKLGVSSRSEAVQHATQLGLVSA</sequence>
<dbReference type="EMBL" id="BAAAPK010000001">
    <property type="protein sequence ID" value="GAA1660944.1"/>
    <property type="molecule type" value="Genomic_DNA"/>
</dbReference>
<name>A0ABN2FWB9_9MICO</name>
<protein>
    <submittedName>
        <fullName evidence="2">LuxR C-terminal-related transcriptional regulator</fullName>
    </submittedName>
</protein>
<feature type="domain" description="HTH luxR-type" evidence="1">
    <location>
        <begin position="620"/>
        <end position="685"/>
    </location>
</feature>
<dbReference type="CDD" id="cd06170">
    <property type="entry name" value="LuxR_C_like"/>
    <property type="match status" value="1"/>
</dbReference>
<dbReference type="SUPFAM" id="SSF46894">
    <property type="entry name" value="C-terminal effector domain of the bipartite response regulators"/>
    <property type="match status" value="1"/>
</dbReference>
<comment type="caution">
    <text evidence="2">The sequence shown here is derived from an EMBL/GenBank/DDBJ whole genome shotgun (WGS) entry which is preliminary data.</text>
</comment>
<evidence type="ECO:0000313" key="2">
    <source>
        <dbReference type="EMBL" id="GAA1660944.1"/>
    </source>
</evidence>
<dbReference type="Pfam" id="PF25873">
    <property type="entry name" value="WHD_MalT"/>
    <property type="match status" value="1"/>
</dbReference>
<dbReference type="InterPro" id="IPR027417">
    <property type="entry name" value="P-loop_NTPase"/>
</dbReference>
<dbReference type="SUPFAM" id="SSF52540">
    <property type="entry name" value="P-loop containing nucleoside triphosphate hydrolases"/>
    <property type="match status" value="1"/>
</dbReference>
<evidence type="ECO:0000259" key="1">
    <source>
        <dbReference type="PROSITE" id="PS50043"/>
    </source>
</evidence>
<organism evidence="2 3">
    <name type="scientific">Microbacterium lacus</name>
    <dbReference type="NCBI Taxonomy" id="415217"/>
    <lineage>
        <taxon>Bacteria</taxon>
        <taxon>Bacillati</taxon>
        <taxon>Actinomycetota</taxon>
        <taxon>Actinomycetes</taxon>
        <taxon>Micrococcales</taxon>
        <taxon>Microbacteriaceae</taxon>
        <taxon>Microbacterium</taxon>
    </lineage>
</organism>
<gene>
    <name evidence="2" type="ORF">GCM10009807_00820</name>
</gene>
<dbReference type="Gene3D" id="1.10.10.10">
    <property type="entry name" value="Winged helix-like DNA-binding domain superfamily/Winged helix DNA-binding domain"/>
    <property type="match status" value="1"/>
</dbReference>
<dbReference type="SMART" id="SM00421">
    <property type="entry name" value="HTH_LUXR"/>
    <property type="match status" value="1"/>
</dbReference>
<dbReference type="PROSITE" id="PS50043">
    <property type="entry name" value="HTH_LUXR_2"/>
    <property type="match status" value="1"/>
</dbReference>
<reference evidence="2 3" key="1">
    <citation type="journal article" date="2019" name="Int. J. Syst. Evol. Microbiol.">
        <title>The Global Catalogue of Microorganisms (GCM) 10K type strain sequencing project: providing services to taxonomists for standard genome sequencing and annotation.</title>
        <authorList>
            <consortium name="The Broad Institute Genomics Platform"/>
            <consortium name="The Broad Institute Genome Sequencing Center for Infectious Disease"/>
            <person name="Wu L."/>
            <person name="Ma J."/>
        </authorList>
    </citation>
    <scope>NUCLEOTIDE SEQUENCE [LARGE SCALE GENOMIC DNA]</scope>
    <source>
        <strain evidence="2 3">JCM 15575</strain>
    </source>
</reference>
<dbReference type="InterPro" id="IPR016032">
    <property type="entry name" value="Sig_transdc_resp-reg_C-effctor"/>
</dbReference>
<evidence type="ECO:0000313" key="3">
    <source>
        <dbReference type="Proteomes" id="UP001500596"/>
    </source>
</evidence>
<dbReference type="InterPro" id="IPR000792">
    <property type="entry name" value="Tscrpt_reg_LuxR_C"/>
</dbReference>
<dbReference type="InterPro" id="IPR059106">
    <property type="entry name" value="WHD_MalT"/>
</dbReference>